<feature type="domain" description="D-isomer specific 2-hydroxyacid dehydrogenase NAD-binding" evidence="3">
    <location>
        <begin position="100"/>
        <end position="272"/>
    </location>
</feature>
<dbReference type="SUPFAM" id="SSF51735">
    <property type="entry name" value="NAD(P)-binding Rossmann-fold domains"/>
    <property type="match status" value="1"/>
</dbReference>
<comment type="caution">
    <text evidence="4">The sequence shown here is derived from an EMBL/GenBank/DDBJ whole genome shotgun (WGS) entry which is preliminary data.</text>
</comment>
<accession>A0A3N2C2L2</accession>
<dbReference type="InterPro" id="IPR036291">
    <property type="entry name" value="NAD(P)-bd_dom_sf"/>
</dbReference>
<dbReference type="SUPFAM" id="SSF52283">
    <property type="entry name" value="Formate/glycerate dehydrogenase catalytic domain-like"/>
    <property type="match status" value="1"/>
</dbReference>
<gene>
    <name evidence="4" type="ORF">EDD42_1790</name>
</gene>
<keyword evidence="5" id="KW-1185">Reference proteome</keyword>
<evidence type="ECO:0000259" key="3">
    <source>
        <dbReference type="Pfam" id="PF02826"/>
    </source>
</evidence>
<evidence type="ECO:0000256" key="2">
    <source>
        <dbReference type="ARBA" id="ARBA00023027"/>
    </source>
</evidence>
<name>A0A3N2C2L2_9MICO</name>
<dbReference type="PANTHER" id="PTHR43333:SF1">
    <property type="entry name" value="D-ISOMER SPECIFIC 2-HYDROXYACID DEHYDROGENASE NAD-BINDING DOMAIN-CONTAINING PROTEIN"/>
    <property type="match status" value="1"/>
</dbReference>
<dbReference type="AlphaFoldDB" id="A0A3N2C2L2"/>
<keyword evidence="2" id="KW-0520">NAD</keyword>
<dbReference type="InterPro" id="IPR006140">
    <property type="entry name" value="D-isomer_DH_NAD-bd"/>
</dbReference>
<dbReference type="Proteomes" id="UP000266915">
    <property type="component" value="Unassembled WGS sequence"/>
</dbReference>
<evidence type="ECO:0000313" key="4">
    <source>
        <dbReference type="EMBL" id="ROR81719.1"/>
    </source>
</evidence>
<dbReference type="PANTHER" id="PTHR43333">
    <property type="entry name" value="2-HACID_DH_C DOMAIN-CONTAINING PROTEIN"/>
    <property type="match status" value="1"/>
</dbReference>
<organism evidence="4 5">
    <name type="scientific">Plantibacter flavus</name>
    <dbReference type="NCBI Taxonomy" id="150123"/>
    <lineage>
        <taxon>Bacteria</taxon>
        <taxon>Bacillati</taxon>
        <taxon>Actinomycetota</taxon>
        <taxon>Actinomycetes</taxon>
        <taxon>Micrococcales</taxon>
        <taxon>Microbacteriaceae</taxon>
        <taxon>Plantibacter</taxon>
    </lineage>
</organism>
<evidence type="ECO:0000256" key="1">
    <source>
        <dbReference type="ARBA" id="ARBA00023002"/>
    </source>
</evidence>
<evidence type="ECO:0000313" key="5">
    <source>
        <dbReference type="Proteomes" id="UP000266915"/>
    </source>
</evidence>
<dbReference type="EMBL" id="RKHL01000001">
    <property type="protein sequence ID" value="ROR81719.1"/>
    <property type="molecule type" value="Genomic_DNA"/>
</dbReference>
<keyword evidence="1" id="KW-0560">Oxidoreductase</keyword>
<dbReference type="CDD" id="cd05300">
    <property type="entry name" value="2-Hacid_dh_1"/>
    <property type="match status" value="1"/>
</dbReference>
<proteinExistence type="predicted"/>
<dbReference type="RefSeq" id="WP_085510788.1">
    <property type="nucleotide sequence ID" value="NZ_FXAP01000001.1"/>
</dbReference>
<reference evidence="4 5" key="1">
    <citation type="submission" date="2018-11" db="EMBL/GenBank/DDBJ databases">
        <title>Sequencing the genomes of 1000 actinobacteria strains.</title>
        <authorList>
            <person name="Klenk H.-P."/>
        </authorList>
    </citation>
    <scope>NUCLEOTIDE SEQUENCE [LARGE SCALE GENOMIC DNA]</scope>
    <source>
        <strain evidence="4 5">DSM 14012</strain>
    </source>
</reference>
<protein>
    <submittedName>
        <fullName evidence="4">Phosphoglycerate dehydrogenase-like enzyme</fullName>
    </submittedName>
</protein>
<dbReference type="GO" id="GO:0051287">
    <property type="term" value="F:NAD binding"/>
    <property type="evidence" value="ECO:0007669"/>
    <property type="project" value="InterPro"/>
</dbReference>
<dbReference type="Pfam" id="PF02826">
    <property type="entry name" value="2-Hacid_dh_C"/>
    <property type="match status" value="1"/>
</dbReference>
<sequence>MTPEVVLVRGGQADAVRSRIRSDFPDVRVLDDETAHPETTIVAGRVRDEELPGLPALDWVHSWAAGVESEVGPALRRSGVAVTSSAGNGAVPLAEHAMLLALQLDRGGRRWADAAREARWDRFTHGELAGKTMGIYGFGNIGAALAPRASAFDMTVIGLRRDVGSTPAAVERLYRPEEVLDFAGRCDVLVVTAPLTVETRGAIDLRVLSALRPGATVIVVSRGGIVVDADLLTALDSGAVAGAGLDAHTVEPLPADSPFWSRDDVVVTPHNGATTTATADRGTAIFLDNLRRRVTREPLVNRVDPSSLA</sequence>
<dbReference type="GO" id="GO:0016491">
    <property type="term" value="F:oxidoreductase activity"/>
    <property type="evidence" value="ECO:0007669"/>
    <property type="project" value="UniProtKB-KW"/>
</dbReference>
<dbReference type="Gene3D" id="3.40.50.720">
    <property type="entry name" value="NAD(P)-binding Rossmann-like Domain"/>
    <property type="match status" value="2"/>
</dbReference>